<dbReference type="Proteomes" id="UP001152049">
    <property type="component" value="Unassembled WGS sequence"/>
</dbReference>
<feature type="region of interest" description="Disordered" evidence="1">
    <location>
        <begin position="145"/>
        <end position="176"/>
    </location>
</feature>
<keyword evidence="2" id="KW-0732">Signal</keyword>
<accession>A0A9W8RUA0</accession>
<sequence length="200" mass="21283">MHVTNILIFTIIGAFKAAAQTPTPTRTLDTVNPDLNEACYSVEKSLQGKITDAPAPEDPELSELAVSFAIGTLHNTQDPCELPVVTGSLASTFSAWASRWTSWQYDHVSEWRQIWSACSDEPLVTDLAPVGSDICSDLVVKITGTPASDKKSDETQTQDEAKATNTSDGKPEAVDESAGAHLAGPFRAVFFAAGVIAVAM</sequence>
<feature type="signal peptide" evidence="2">
    <location>
        <begin position="1"/>
        <end position="19"/>
    </location>
</feature>
<reference evidence="3" key="1">
    <citation type="submission" date="2022-09" db="EMBL/GenBank/DDBJ databases">
        <title>Fusarium specimens isolated from Avocado Roots.</title>
        <authorList>
            <person name="Stajich J."/>
            <person name="Roper C."/>
            <person name="Heimlech-Rivalta G."/>
        </authorList>
    </citation>
    <scope>NUCLEOTIDE SEQUENCE</scope>
    <source>
        <strain evidence="3">CF00136</strain>
    </source>
</reference>
<evidence type="ECO:0000256" key="1">
    <source>
        <dbReference type="SAM" id="MobiDB-lite"/>
    </source>
</evidence>
<name>A0A9W8RUA0_9HYPO</name>
<evidence type="ECO:0000256" key="2">
    <source>
        <dbReference type="SAM" id="SignalP"/>
    </source>
</evidence>
<evidence type="ECO:0000313" key="4">
    <source>
        <dbReference type="Proteomes" id="UP001152049"/>
    </source>
</evidence>
<dbReference type="AlphaFoldDB" id="A0A9W8RUA0"/>
<comment type="caution">
    <text evidence="3">The sequence shown here is derived from an EMBL/GenBank/DDBJ whole genome shotgun (WGS) entry which is preliminary data.</text>
</comment>
<dbReference type="EMBL" id="JAOQAZ010000026">
    <property type="protein sequence ID" value="KAJ4252295.1"/>
    <property type="molecule type" value="Genomic_DNA"/>
</dbReference>
<protein>
    <recommendedName>
        <fullName evidence="5">Infection structure specific protein</fullName>
    </recommendedName>
</protein>
<proteinExistence type="predicted"/>
<gene>
    <name evidence="3" type="ORF">NW762_010892</name>
</gene>
<dbReference type="OrthoDB" id="5104384at2759"/>
<evidence type="ECO:0008006" key="5">
    <source>
        <dbReference type="Google" id="ProtNLM"/>
    </source>
</evidence>
<evidence type="ECO:0000313" key="3">
    <source>
        <dbReference type="EMBL" id="KAJ4252295.1"/>
    </source>
</evidence>
<keyword evidence="4" id="KW-1185">Reference proteome</keyword>
<feature type="compositionally biased region" description="Basic and acidic residues" evidence="1">
    <location>
        <begin position="148"/>
        <end position="162"/>
    </location>
</feature>
<feature type="chain" id="PRO_5040827675" description="Infection structure specific protein" evidence="2">
    <location>
        <begin position="20"/>
        <end position="200"/>
    </location>
</feature>
<organism evidence="3 4">
    <name type="scientific">Fusarium torreyae</name>
    <dbReference type="NCBI Taxonomy" id="1237075"/>
    <lineage>
        <taxon>Eukaryota</taxon>
        <taxon>Fungi</taxon>
        <taxon>Dikarya</taxon>
        <taxon>Ascomycota</taxon>
        <taxon>Pezizomycotina</taxon>
        <taxon>Sordariomycetes</taxon>
        <taxon>Hypocreomycetidae</taxon>
        <taxon>Hypocreales</taxon>
        <taxon>Nectriaceae</taxon>
        <taxon>Fusarium</taxon>
    </lineage>
</organism>